<feature type="transmembrane region" description="Helical" evidence="6">
    <location>
        <begin position="277"/>
        <end position="295"/>
    </location>
</feature>
<evidence type="ECO:0000313" key="8">
    <source>
        <dbReference type="RefSeq" id="XP_034110988.1"/>
    </source>
</evidence>
<comment type="subcellular location">
    <subcellularLocation>
        <location evidence="1 6">Cell membrane</location>
        <topology evidence="1 6">Multi-pass membrane protein</topology>
    </subcellularLocation>
</comment>
<keyword evidence="3 6" id="KW-0812">Transmembrane</keyword>
<comment type="caution">
    <text evidence="6">Lacks conserved residue(s) required for the propagation of feature annotation.</text>
</comment>
<evidence type="ECO:0000256" key="1">
    <source>
        <dbReference type="ARBA" id="ARBA00004651"/>
    </source>
</evidence>
<keyword evidence="7" id="KW-1185">Reference proteome</keyword>
<dbReference type="Proteomes" id="UP000515160">
    <property type="component" value="Chromosome X"/>
</dbReference>
<dbReference type="CTD" id="31865"/>
<keyword evidence="5 6" id="KW-0472">Membrane</keyword>
<dbReference type="GO" id="GO:0005886">
    <property type="term" value="C:plasma membrane"/>
    <property type="evidence" value="ECO:0007669"/>
    <property type="project" value="UniProtKB-SubCell"/>
</dbReference>
<evidence type="ECO:0000256" key="6">
    <source>
        <dbReference type="RuleBase" id="RU363108"/>
    </source>
</evidence>
<dbReference type="AlphaFoldDB" id="A0A6P8XF06"/>
<evidence type="ECO:0000313" key="7">
    <source>
        <dbReference type="Proteomes" id="UP000515160"/>
    </source>
</evidence>
<keyword evidence="6 8" id="KW-0675">Receptor</keyword>
<dbReference type="InterPro" id="IPR013604">
    <property type="entry name" value="7TM_chemorcpt"/>
</dbReference>
<gene>
    <name evidence="8" type="primary">LOC117572343</name>
</gene>
<comment type="similarity">
    <text evidence="6">Belongs to the insect chemoreceptor superfamily. Gustatory receptor (GR) family.</text>
</comment>
<reference evidence="8" key="1">
    <citation type="submission" date="2025-08" db="UniProtKB">
        <authorList>
            <consortium name="RefSeq"/>
        </authorList>
    </citation>
    <scope>IDENTIFICATION</scope>
    <source>
        <strain evidence="8">15112-1751.03</strain>
        <tissue evidence="8">Whole Adult</tissue>
    </source>
</reference>
<feature type="transmembrane region" description="Helical" evidence="6">
    <location>
        <begin position="236"/>
        <end position="257"/>
    </location>
</feature>
<evidence type="ECO:0000256" key="4">
    <source>
        <dbReference type="ARBA" id="ARBA00022989"/>
    </source>
</evidence>
<dbReference type="GO" id="GO:0007165">
    <property type="term" value="P:signal transduction"/>
    <property type="evidence" value="ECO:0007669"/>
    <property type="project" value="UniProtKB-KW"/>
</dbReference>
<evidence type="ECO:0000256" key="5">
    <source>
        <dbReference type="ARBA" id="ARBA00023136"/>
    </source>
</evidence>
<name>A0A6P8XF06_DROAB</name>
<protein>
    <recommendedName>
        <fullName evidence="6">Gustatory receptor</fullName>
    </recommendedName>
</protein>
<comment type="function">
    <text evidence="6">Gustatory receptor which mediates acceptance or avoidance behavior, depending on its substrates.</text>
</comment>
<dbReference type="RefSeq" id="XP_034110988.1">
    <property type="nucleotide sequence ID" value="XM_034255097.1"/>
</dbReference>
<dbReference type="GO" id="GO:0050909">
    <property type="term" value="P:sensory perception of taste"/>
    <property type="evidence" value="ECO:0007669"/>
    <property type="project" value="InterPro"/>
</dbReference>
<dbReference type="GeneID" id="117572343"/>
<proteinExistence type="inferred from homology"/>
<keyword evidence="2 6" id="KW-1003">Cell membrane</keyword>
<keyword evidence="6" id="KW-0807">Transducer</keyword>
<organism evidence="7 8">
    <name type="scientific">Drosophila albomicans</name>
    <name type="common">Fruit fly</name>
    <dbReference type="NCBI Taxonomy" id="7291"/>
    <lineage>
        <taxon>Eukaryota</taxon>
        <taxon>Metazoa</taxon>
        <taxon>Ecdysozoa</taxon>
        <taxon>Arthropoda</taxon>
        <taxon>Hexapoda</taxon>
        <taxon>Insecta</taxon>
        <taxon>Pterygota</taxon>
        <taxon>Neoptera</taxon>
        <taxon>Endopterygota</taxon>
        <taxon>Diptera</taxon>
        <taxon>Brachycera</taxon>
        <taxon>Muscomorpha</taxon>
        <taxon>Ephydroidea</taxon>
        <taxon>Drosophilidae</taxon>
        <taxon>Drosophila</taxon>
    </lineage>
</organism>
<evidence type="ECO:0000256" key="3">
    <source>
        <dbReference type="ARBA" id="ARBA00022692"/>
    </source>
</evidence>
<keyword evidence="4 6" id="KW-1133">Transmembrane helix</keyword>
<feature type="transmembrane region" description="Helical" evidence="6">
    <location>
        <begin position="127"/>
        <end position="145"/>
    </location>
</feature>
<feature type="transmembrane region" description="Helical" evidence="6">
    <location>
        <begin position="41"/>
        <end position="65"/>
    </location>
</feature>
<dbReference type="OrthoDB" id="6366728at2759"/>
<feature type="transmembrane region" description="Helical" evidence="6">
    <location>
        <begin position="157"/>
        <end position="176"/>
    </location>
</feature>
<evidence type="ECO:0000256" key="2">
    <source>
        <dbReference type="ARBA" id="ARBA00022475"/>
    </source>
</evidence>
<accession>A0A6P8XF06</accession>
<dbReference type="Pfam" id="PF08395">
    <property type="entry name" value="7tm_7"/>
    <property type="match status" value="1"/>
</dbReference>
<sequence>MSGNIGQLLHSHLRFYQLLGLHGLPLPGDGWSENWAKWFRLFAGCLMIGFTALTVVCLTSSDVFLYQGDAFGWFNDILKYGFAEIAVFSIYAETIWHPRPLARFWQLYATLAPQPASTLRLQMRQHWRFLVTLYGTLSLEGLLVCSLASMQVMSRHIVLFWSTFQPFVLIVHLRNTQFVLHLELLRQQLLQLEHELALLAEYSTFASDVASFAGFEEYLRRRVRHKQLIYGRIYEMANCFLVAFRYSVLTVLLMIYVRIAVDCYFMYYTLYNKINIIDYYLLLPAVLEIPAFIYVSQSCMQLMPRIAHQLHSIVITSPALSLQIQNFSLQLLHQGVRIDCLGITVLDSYLLTRSVTAICTYMIFTVQLMPKLSGTYW</sequence>